<reference evidence="3" key="1">
    <citation type="journal article" date="2019" name="Int. J. Syst. Evol. Microbiol.">
        <title>The Global Catalogue of Microorganisms (GCM) 10K type strain sequencing project: providing services to taxonomists for standard genome sequencing and annotation.</title>
        <authorList>
            <consortium name="The Broad Institute Genomics Platform"/>
            <consortium name="The Broad Institute Genome Sequencing Center for Infectious Disease"/>
            <person name="Wu L."/>
            <person name="Ma J."/>
        </authorList>
    </citation>
    <scope>NUCLEOTIDE SEQUENCE [LARGE SCALE GENOMIC DNA]</scope>
    <source>
        <strain evidence="3">JCM 14559</strain>
    </source>
</reference>
<accession>A0ABP5K0R9</accession>
<feature type="region of interest" description="Disordered" evidence="1">
    <location>
        <begin position="1"/>
        <end position="47"/>
    </location>
</feature>
<feature type="region of interest" description="Disordered" evidence="1">
    <location>
        <begin position="99"/>
        <end position="126"/>
    </location>
</feature>
<proteinExistence type="predicted"/>
<evidence type="ECO:0000313" key="3">
    <source>
        <dbReference type="Proteomes" id="UP001500897"/>
    </source>
</evidence>
<comment type="caution">
    <text evidence="2">The sequence shown here is derived from an EMBL/GenBank/DDBJ whole genome shotgun (WGS) entry which is preliminary data.</text>
</comment>
<protein>
    <recommendedName>
        <fullName evidence="4">AlpA family transcriptional regulator</fullName>
    </recommendedName>
</protein>
<sequence>MDLHASGADATAPDATAGAATDATAGAATDATAGAATDATAGPAEPKAKLVSARGAAEMLGVTDGAVRKLIARGTFPAPDVLLDARRLWCRTTIEAYAGAGRRRPGRPRKDRTELREPESGQQQAS</sequence>
<gene>
    <name evidence="2" type="ORF">GCM10009759_77610</name>
</gene>
<name>A0ABP5K0R9_9ACTN</name>
<evidence type="ECO:0000256" key="1">
    <source>
        <dbReference type="SAM" id="MobiDB-lite"/>
    </source>
</evidence>
<dbReference type="Proteomes" id="UP001500897">
    <property type="component" value="Unassembled WGS sequence"/>
</dbReference>
<feature type="compositionally biased region" description="Basic residues" evidence="1">
    <location>
        <begin position="101"/>
        <end position="110"/>
    </location>
</feature>
<evidence type="ECO:0008006" key="4">
    <source>
        <dbReference type="Google" id="ProtNLM"/>
    </source>
</evidence>
<dbReference type="EMBL" id="BAAANS010000111">
    <property type="protein sequence ID" value="GAA2125539.1"/>
    <property type="molecule type" value="Genomic_DNA"/>
</dbReference>
<evidence type="ECO:0000313" key="2">
    <source>
        <dbReference type="EMBL" id="GAA2125539.1"/>
    </source>
</evidence>
<keyword evidence="3" id="KW-1185">Reference proteome</keyword>
<dbReference type="RefSeq" id="WP_344559322.1">
    <property type="nucleotide sequence ID" value="NZ_BAAANS010000111.1"/>
</dbReference>
<feature type="compositionally biased region" description="Low complexity" evidence="1">
    <location>
        <begin position="7"/>
        <end position="44"/>
    </location>
</feature>
<organism evidence="2 3">
    <name type="scientific">Kitasatospora saccharophila</name>
    <dbReference type="NCBI Taxonomy" id="407973"/>
    <lineage>
        <taxon>Bacteria</taxon>
        <taxon>Bacillati</taxon>
        <taxon>Actinomycetota</taxon>
        <taxon>Actinomycetes</taxon>
        <taxon>Kitasatosporales</taxon>
        <taxon>Streptomycetaceae</taxon>
        <taxon>Kitasatospora</taxon>
    </lineage>
</organism>